<organism evidence="1 2">
    <name type="scientific">Actinidia rufa</name>
    <dbReference type="NCBI Taxonomy" id="165716"/>
    <lineage>
        <taxon>Eukaryota</taxon>
        <taxon>Viridiplantae</taxon>
        <taxon>Streptophyta</taxon>
        <taxon>Embryophyta</taxon>
        <taxon>Tracheophyta</taxon>
        <taxon>Spermatophyta</taxon>
        <taxon>Magnoliopsida</taxon>
        <taxon>eudicotyledons</taxon>
        <taxon>Gunneridae</taxon>
        <taxon>Pentapetalae</taxon>
        <taxon>asterids</taxon>
        <taxon>Ericales</taxon>
        <taxon>Actinidiaceae</taxon>
        <taxon>Actinidia</taxon>
    </lineage>
</organism>
<protein>
    <submittedName>
        <fullName evidence="1">Uncharacterized protein</fullName>
    </submittedName>
</protein>
<evidence type="ECO:0000313" key="1">
    <source>
        <dbReference type="EMBL" id="GFY85336.1"/>
    </source>
</evidence>
<proteinExistence type="predicted"/>
<dbReference type="AlphaFoldDB" id="A0A7J0EGL7"/>
<dbReference type="Proteomes" id="UP000585474">
    <property type="component" value="Unassembled WGS sequence"/>
</dbReference>
<dbReference type="EMBL" id="BJWL01000004">
    <property type="protein sequence ID" value="GFY85336.1"/>
    <property type="molecule type" value="Genomic_DNA"/>
</dbReference>
<sequence>MNNPPNRLFGIRRWSQIWSSPGFVLPAMLLLPSLARIFVSLISSPIAFEILPQTELGRTGDTPVRGHAVLRVVVNDRCALVSAETLCLGPELKLVLFDSLIGSDNGERWIETARFGDEFQSSDSIAPSLSLFEVHTDSGETTVRRLAAAQKFSDIKDIIEYQKKYPDITNEDFAVRLICLYGRASAGIGPGPWLGIHVNSVYNLGEVKKLELIKKMNSLRANVKLNKNKVIVEF</sequence>
<keyword evidence="2" id="KW-1185">Reference proteome</keyword>
<reference evidence="1 2" key="1">
    <citation type="submission" date="2019-07" db="EMBL/GenBank/DDBJ databases">
        <title>De Novo Assembly of kiwifruit Actinidia rufa.</title>
        <authorList>
            <person name="Sugita-Konishi S."/>
            <person name="Sato K."/>
            <person name="Mori E."/>
            <person name="Abe Y."/>
            <person name="Kisaki G."/>
            <person name="Hamano K."/>
            <person name="Suezawa K."/>
            <person name="Otani M."/>
            <person name="Fukuda T."/>
            <person name="Manabe T."/>
            <person name="Gomi K."/>
            <person name="Tabuchi M."/>
            <person name="Akimitsu K."/>
            <person name="Kataoka I."/>
        </authorList>
    </citation>
    <scope>NUCLEOTIDE SEQUENCE [LARGE SCALE GENOMIC DNA]</scope>
    <source>
        <strain evidence="2">cv. Fuchu</strain>
    </source>
</reference>
<gene>
    <name evidence="1" type="ORF">Acr_04g0000740</name>
</gene>
<evidence type="ECO:0000313" key="2">
    <source>
        <dbReference type="Proteomes" id="UP000585474"/>
    </source>
</evidence>
<comment type="caution">
    <text evidence="1">The sequence shown here is derived from an EMBL/GenBank/DDBJ whole genome shotgun (WGS) entry which is preliminary data.</text>
</comment>
<name>A0A7J0EGL7_9ERIC</name>
<accession>A0A7J0EGL7</accession>